<keyword evidence="4" id="KW-0813">Transport</keyword>
<dbReference type="PANTHER" id="PTHR30188">
    <property type="entry name" value="ABC TRANSPORTER PERMEASE PROTEIN-RELATED"/>
    <property type="match status" value="1"/>
</dbReference>
<keyword evidence="6 8" id="KW-1133">Transmembrane helix</keyword>
<evidence type="ECO:0000256" key="1">
    <source>
        <dbReference type="ARBA" id="ARBA00003787"/>
    </source>
</evidence>
<feature type="transmembrane region" description="Helical" evidence="8">
    <location>
        <begin position="180"/>
        <end position="203"/>
    </location>
</feature>
<dbReference type="NCBIfam" id="TIGR00056">
    <property type="entry name" value="MlaE family lipid ABC transporter permease subunit"/>
    <property type="match status" value="1"/>
</dbReference>
<comment type="caution">
    <text evidence="8">Lacks conserved residue(s) required for the propagation of feature annotation.</text>
</comment>
<evidence type="ECO:0000256" key="6">
    <source>
        <dbReference type="ARBA" id="ARBA00022989"/>
    </source>
</evidence>
<name>A0ABM7V9D4_9PROT</name>
<comment type="similarity">
    <text evidence="3 8">Belongs to the MlaE permease family.</text>
</comment>
<comment type="function">
    <text evidence="1">Could be part of an ABC transporter complex.</text>
</comment>
<gene>
    <name evidence="9" type="ORF">HYD_5350</name>
</gene>
<protein>
    <submittedName>
        <fullName evidence="9">ABC transporter permease protein</fullName>
    </submittedName>
</protein>
<sequence length="204" mass="21472">MSVAIISFTALFTGMVLALQTYTAFSRFGGDQSVADVVALSIVRELGPVLSGLMISGRIGSSIAAEIATMRVTEQIDALHTLSTDPIKYLVFPRIFCGVTLMPFLTVIADVIGISGGCAVSVYKFHSEATSYIGETFQTVALSDITAGIIKSVCFGLIVTLMGCYHGYNASKGARGVGTATTNSVVSSSILILIFNYVLTAILF</sequence>
<dbReference type="Proteomes" id="UP001320209">
    <property type="component" value="Chromosome"/>
</dbReference>
<comment type="subcellular location">
    <subcellularLocation>
        <location evidence="8">Cell inner membrane</location>
        <topology evidence="8">Multi-pass membrane protein</topology>
    </subcellularLocation>
    <subcellularLocation>
        <location evidence="2">Membrane</location>
        <topology evidence="2">Multi-pass membrane protein</topology>
    </subcellularLocation>
</comment>
<dbReference type="EMBL" id="AP025225">
    <property type="protein sequence ID" value="BDB96402.1"/>
    <property type="molecule type" value="Genomic_DNA"/>
</dbReference>
<dbReference type="Pfam" id="PF02405">
    <property type="entry name" value="MlaE"/>
    <property type="match status" value="1"/>
</dbReference>
<dbReference type="PANTHER" id="PTHR30188:SF4">
    <property type="entry name" value="PROTEIN TRIGALACTOSYLDIACYLGLYCEROL 1, CHLOROPLASTIC"/>
    <property type="match status" value="1"/>
</dbReference>
<evidence type="ECO:0000256" key="7">
    <source>
        <dbReference type="ARBA" id="ARBA00023136"/>
    </source>
</evidence>
<evidence type="ECO:0000256" key="5">
    <source>
        <dbReference type="ARBA" id="ARBA00022692"/>
    </source>
</evidence>
<evidence type="ECO:0000256" key="2">
    <source>
        <dbReference type="ARBA" id="ARBA00004141"/>
    </source>
</evidence>
<organism evidence="9 10">
    <name type="scientific">Candidatus Hydrogenosomobacter endosymbioticus</name>
    <dbReference type="NCBI Taxonomy" id="2558174"/>
    <lineage>
        <taxon>Bacteria</taxon>
        <taxon>Pseudomonadati</taxon>
        <taxon>Pseudomonadota</taxon>
        <taxon>Alphaproteobacteria</taxon>
        <taxon>Holosporales</taxon>
        <taxon>Holosporaceae</taxon>
        <taxon>Candidatus Hydrogenosomobacter</taxon>
    </lineage>
</organism>
<reference evidence="9" key="1">
    <citation type="submission" date="2021-10" db="EMBL/GenBank/DDBJ databases">
        <title>Genome Sequence of The Candidatus Hydrogeosomobacter endosymbioticus, an Intracellular Bacterial Symbiont of the Anaerobic Ciliate GW7.</title>
        <authorList>
            <person name="Shiohama Y."/>
            <person name="Shinzato N."/>
        </authorList>
    </citation>
    <scope>NUCLEOTIDE SEQUENCE [LARGE SCALE GENOMIC DNA]</scope>
    <source>
        <strain evidence="9">200920</strain>
    </source>
</reference>
<dbReference type="InterPro" id="IPR030802">
    <property type="entry name" value="Permease_MalE"/>
</dbReference>
<evidence type="ECO:0000313" key="9">
    <source>
        <dbReference type="EMBL" id="BDB96402.1"/>
    </source>
</evidence>
<evidence type="ECO:0000256" key="4">
    <source>
        <dbReference type="ARBA" id="ARBA00022448"/>
    </source>
</evidence>
<proteinExistence type="inferred from homology"/>
<keyword evidence="5 8" id="KW-0812">Transmembrane</keyword>
<accession>A0ABM7V9D4</accession>
<keyword evidence="7 8" id="KW-0472">Membrane</keyword>
<evidence type="ECO:0000256" key="8">
    <source>
        <dbReference type="RuleBase" id="RU362044"/>
    </source>
</evidence>
<feature type="transmembrane region" description="Helical" evidence="8">
    <location>
        <begin position="148"/>
        <end position="168"/>
    </location>
</feature>
<evidence type="ECO:0000313" key="10">
    <source>
        <dbReference type="Proteomes" id="UP001320209"/>
    </source>
</evidence>
<keyword evidence="10" id="KW-1185">Reference proteome</keyword>
<keyword evidence="8" id="KW-0997">Cell inner membrane</keyword>
<dbReference type="InterPro" id="IPR003453">
    <property type="entry name" value="ABC_MlaE_roteobac"/>
</dbReference>
<keyword evidence="8" id="KW-1003">Cell membrane</keyword>
<evidence type="ECO:0000256" key="3">
    <source>
        <dbReference type="ARBA" id="ARBA00007556"/>
    </source>
</evidence>